<dbReference type="EMBL" id="UZAH01033591">
    <property type="protein sequence ID" value="VDP29931.1"/>
    <property type="molecule type" value="Genomic_DNA"/>
</dbReference>
<evidence type="ECO:0000313" key="2">
    <source>
        <dbReference type="Proteomes" id="UP000050761"/>
    </source>
</evidence>
<protein>
    <submittedName>
        <fullName evidence="3">SHSP domain-containing protein</fullName>
    </submittedName>
</protein>
<dbReference type="Proteomes" id="UP000050761">
    <property type="component" value="Unassembled WGS sequence"/>
</dbReference>
<accession>A0A183GHJ3</accession>
<dbReference type="AlphaFoldDB" id="A0A183GHJ3"/>
<reference evidence="3" key="2">
    <citation type="submission" date="2019-09" db="UniProtKB">
        <authorList>
            <consortium name="WormBaseParasite"/>
        </authorList>
    </citation>
    <scope>IDENTIFICATION</scope>
</reference>
<accession>A0A3P8CB48</accession>
<organism evidence="2 3">
    <name type="scientific">Heligmosomoides polygyrus</name>
    <name type="common">Parasitic roundworm</name>
    <dbReference type="NCBI Taxonomy" id="6339"/>
    <lineage>
        <taxon>Eukaryota</taxon>
        <taxon>Metazoa</taxon>
        <taxon>Ecdysozoa</taxon>
        <taxon>Nematoda</taxon>
        <taxon>Chromadorea</taxon>
        <taxon>Rhabditida</taxon>
        <taxon>Rhabditina</taxon>
        <taxon>Rhabditomorpha</taxon>
        <taxon>Strongyloidea</taxon>
        <taxon>Heligmosomidae</taxon>
        <taxon>Heligmosomoides</taxon>
    </lineage>
</organism>
<proteinExistence type="predicted"/>
<sequence length="107" mass="12239">MPKNKAEARAVNLRSLDMLPGFGGFFEEQTDGEYQRTSKAADHFNKVKRKGEMRTGHTVLRIERLSLQLDSDQTRPEPQIIRRHDRITLAVAGQTEIVFGAEDTERK</sequence>
<evidence type="ECO:0000313" key="3">
    <source>
        <dbReference type="WBParaSite" id="HPBE_0002203601-mRNA-1"/>
    </source>
</evidence>
<reference evidence="1 2" key="1">
    <citation type="submission" date="2018-11" db="EMBL/GenBank/DDBJ databases">
        <authorList>
            <consortium name="Pathogen Informatics"/>
        </authorList>
    </citation>
    <scope>NUCLEOTIDE SEQUENCE [LARGE SCALE GENOMIC DNA]</scope>
</reference>
<dbReference type="WBParaSite" id="HPBE_0002203601-mRNA-1">
    <property type="protein sequence ID" value="HPBE_0002203601-mRNA-1"/>
    <property type="gene ID" value="HPBE_0002203601"/>
</dbReference>
<keyword evidence="2" id="KW-1185">Reference proteome</keyword>
<gene>
    <name evidence="1" type="ORF">HPBE_LOCUS22035</name>
</gene>
<name>A0A183GHJ3_HELPZ</name>
<evidence type="ECO:0000313" key="1">
    <source>
        <dbReference type="EMBL" id="VDP29931.1"/>
    </source>
</evidence>